<feature type="compositionally biased region" description="Polar residues" evidence="1">
    <location>
        <begin position="1"/>
        <end position="10"/>
    </location>
</feature>
<evidence type="ECO:0000259" key="3">
    <source>
        <dbReference type="PROSITE" id="PS50042"/>
    </source>
</evidence>
<feature type="region of interest" description="Disordered" evidence="1">
    <location>
        <begin position="1"/>
        <end position="21"/>
    </location>
</feature>
<feature type="domain" description="Cyclic nucleotide-binding" evidence="3">
    <location>
        <begin position="421"/>
        <end position="545"/>
    </location>
</feature>
<proteinExistence type="predicted"/>
<name>A0A8T1ILB7_9STRA</name>
<evidence type="ECO:0000256" key="1">
    <source>
        <dbReference type="SAM" id="MobiDB-lite"/>
    </source>
</evidence>
<feature type="region of interest" description="Disordered" evidence="1">
    <location>
        <begin position="1592"/>
        <end position="1616"/>
    </location>
</feature>
<dbReference type="Proteomes" id="UP000760860">
    <property type="component" value="Unassembled WGS sequence"/>
</dbReference>
<dbReference type="VEuPathDB" id="FungiDB:PC110_g8892"/>
<evidence type="ECO:0000313" key="5">
    <source>
        <dbReference type="Proteomes" id="UP000760860"/>
    </source>
</evidence>
<dbReference type="SUPFAM" id="SSF51206">
    <property type="entry name" value="cAMP-binding domain-like"/>
    <property type="match status" value="6"/>
</dbReference>
<dbReference type="PANTHER" id="PTHR23011">
    <property type="entry name" value="CYCLIC NUCLEOTIDE-BINDING DOMAIN CONTAINING PROTEIN"/>
    <property type="match status" value="1"/>
</dbReference>
<reference evidence="4" key="1">
    <citation type="submission" date="2018-05" db="EMBL/GenBank/DDBJ databases">
        <title>Effector identification in a new, highly contiguous assembly of the strawberry crown rot pathogen Phytophthora cactorum.</title>
        <authorList>
            <person name="Armitage A.D."/>
            <person name="Nellist C.F."/>
            <person name="Bates H."/>
            <person name="Vickerstaff R.J."/>
            <person name="Harrison R.J."/>
        </authorList>
    </citation>
    <scope>NUCLEOTIDE SEQUENCE</scope>
    <source>
        <strain evidence="4">P421</strain>
    </source>
</reference>
<dbReference type="PROSITE" id="PS50042">
    <property type="entry name" value="CNMP_BINDING_3"/>
    <property type="match status" value="3"/>
</dbReference>
<feature type="compositionally biased region" description="Polar residues" evidence="1">
    <location>
        <begin position="1692"/>
        <end position="1707"/>
    </location>
</feature>
<feature type="region of interest" description="Disordered" evidence="1">
    <location>
        <begin position="983"/>
        <end position="1009"/>
    </location>
</feature>
<accession>A0A8T1ILB7</accession>
<protein>
    <submittedName>
        <fullName evidence="4">Uncharacterized protein</fullName>
    </submittedName>
</protein>
<dbReference type="InterPro" id="IPR000595">
    <property type="entry name" value="cNMP-bd_dom"/>
</dbReference>
<feature type="compositionally biased region" description="Polar residues" evidence="1">
    <location>
        <begin position="1598"/>
        <end position="1612"/>
    </location>
</feature>
<sequence length="1932" mass="214565">MSPAQVSLPNPDNARRASGQGDAEALATLKRTLLVVALETPPRFRSDIDVVIIQQHLASLGVFSSVSPQILQYLATECTINRIPDGEVIFYQEDAVDDHSHAYIILEGSLCGLFNKAYSQRHNRGEDFRSWNSKKSNAKGVTIDFGDLQVTYGKGAICGIDDFYSPPPSRGRQEKKPLCRHRSVHSQESTTVILLAKDTLDRVSELFGLVYEKGVLTSSKESTRTDVSHLVIFSLLSDTARKNLLQTASTRQLEAGEVLFTADADKDTSMTAFTIVRNGRLDIYCVECGEAQESNTNPLNKTPSVAMPKRPLVSLTRGQTFGDQMVALGHSHIWVSNPRRRRQTNVRFKVIAGDSSTEILWISRDQYQQLVHEDQLRLSYNPILGMTYTSSSTATLISAIKSRDIFQITRQLLTDATLSKFFFQFPPLVLERLCHRMENHHYESNGILKEPGGSIDRVYVVVVGALHTHYYRAKESEIATKKTLHHQGTARQISLGQAVQFIPGDAFGVRELMKRCLTCEAPVFVDAGTMLLSITRSAFERWVLPLRHNIIVKAGSILQTFVWSTSSPPASPRRSYANNYALSTKVNRRQSGPSVFLSGVVGSDRSKERRFDDAAMLLKRFGLFQTVPRFLLAQMLTHATLVSKTAGEELFREGDTQRALVVVLSGFVSFYSLENMSAVVDMFQKHPFCMYSTFSGSTINPEDFVVDKGAEENADLAPSAASKHRAAMHGVHIQTLPSRNAFRTGVLQEGTVCPATVLAQTNCEYLQFDENVYARLLEEHLPAVDMSDYNGASAPSETTPAFDSKDPKHLASQTIPKPTTEHRPGTIPPALLSYLEASQIPWLPPSDAKKKLLLRSMHHVHLTPGQRLIQCSENIQQVVLVVKGKLAVYVRESQEVISVLNASQRSVQSAALERSVASNYSTTSQQLYQDRSGVGTLNRRALQRKIARIAETETSDENSKPNDTSANSRFTDFVLHAAREAQFQKSGNKDDSQQIPHAPKSPPGIRRSLHSMVNKVKIKRKTEDQSINNTSGAAKETTKALFMFFLAPGDIYGEEISSPIGIFRSAHDIYADTTISSGSDAKETSFHRSQVSLAGTQVLCLDRHVLHSILARTEEDAANELSSNAKAKWQIASKKLFKRASHSSIEEPGEFIKIKKPPKLFDFFKNILNQRRFLTMGTIAHFPLLRDLTDDARRELCLNARFEALDRYTDAYKGNGDGSGTGHRFFLLLSGRINLVASGPSSNTVVPQSTNSSTPNFNLREVVAGEGFGEFEILIPEAPNYVAAIAAEPTKLLSIPAEMFMKHWPCKNEARGNIEYLRTRIPSFTSLDLERIAYLYHSFSFQSHVRGTNIFHHHDGNRASGPASEVYLIKEGACCIRQSVTLVGRSGAGFGYDPCADDRQTPHVKTIKVLATVADVSGGHIFWMDADHFPITVVSTSASATIASISIDKLKAIVPRGMLSSLEDLSHQLRELYVQQFELAKRATATVMNEKLALQNQKQEPTKRLPFIPPRISHSSGSESIAHDYTRRANAEYNSQHQIERYDIPNELVVPYLVGSFLDTSEDQFLAPKQDENSTTERTGGSVTGQICLDVKNPVKNKPSSSGNATKFSVTKPTARRGRRISSLSVNVDDVMAFLQDGLMVYEVDVRARVHALMCMVGSPMRAMRLEPSRTQVNSLGKYFADCPSPFAKLGESNQRQHVQLQESPRYQLNPPKSKPARPPRSNPKLLQDIGPSDTIPRQELTRKQGFLTSLRVRSTDDLLATILPRIHQGRRFFYALVDSELREYADTLSLNNLAQTPCLRRYNLCNPHQSCTVNDVPVTPGEAEALLRHSFLLKIDDSTQFLFTASSAIDKQKWMTELNQAAVLGSVSIKVHSPRPAIAATPPTDPSALAAVVIDAFKGRRKPTIKDRKRSSIVVPKPKPEDALQVEYRIS</sequence>
<evidence type="ECO:0000313" key="4">
    <source>
        <dbReference type="EMBL" id="KAG3224438.1"/>
    </source>
</evidence>
<feature type="compositionally biased region" description="Pro residues" evidence="1">
    <location>
        <begin position="1713"/>
        <end position="1722"/>
    </location>
</feature>
<comment type="caution">
    <text evidence="4">The sequence shown here is derived from an EMBL/GenBank/DDBJ whole genome shotgun (WGS) entry which is preliminary data.</text>
</comment>
<evidence type="ECO:0000259" key="2">
    <source>
        <dbReference type="PROSITE" id="PS50003"/>
    </source>
</evidence>
<organism evidence="4 5">
    <name type="scientific">Phytophthora cactorum</name>
    <dbReference type="NCBI Taxonomy" id="29920"/>
    <lineage>
        <taxon>Eukaryota</taxon>
        <taxon>Sar</taxon>
        <taxon>Stramenopiles</taxon>
        <taxon>Oomycota</taxon>
        <taxon>Peronosporomycetes</taxon>
        <taxon>Peronosporales</taxon>
        <taxon>Peronosporaceae</taxon>
        <taxon>Phytophthora</taxon>
    </lineage>
</organism>
<feature type="region of interest" description="Disordered" evidence="1">
    <location>
        <begin position="1495"/>
        <end position="1520"/>
    </location>
</feature>
<gene>
    <name evidence="4" type="ORF">PC129_g4927</name>
</gene>
<dbReference type="VEuPathDB" id="FungiDB:PC110_g8891"/>
<feature type="domain" description="PH" evidence="2">
    <location>
        <begin position="1741"/>
        <end position="1864"/>
    </location>
</feature>
<dbReference type="Gene3D" id="2.60.120.10">
    <property type="entry name" value="Jelly Rolls"/>
    <property type="match status" value="5"/>
</dbReference>
<dbReference type="PROSITE" id="PS50003">
    <property type="entry name" value="PH_DOMAIN"/>
    <property type="match status" value="1"/>
</dbReference>
<dbReference type="InterPro" id="IPR001849">
    <property type="entry name" value="PH_domain"/>
</dbReference>
<dbReference type="SUPFAM" id="SSF50729">
    <property type="entry name" value="PH domain-like"/>
    <property type="match status" value="1"/>
</dbReference>
<feature type="domain" description="Cyclic nucleotide-binding" evidence="3">
    <location>
        <begin position="623"/>
        <end position="671"/>
    </location>
</feature>
<feature type="domain" description="Cyclic nucleotide-binding" evidence="3">
    <location>
        <begin position="1222"/>
        <end position="1302"/>
    </location>
</feature>
<feature type="region of interest" description="Disordered" evidence="1">
    <location>
        <begin position="1692"/>
        <end position="1736"/>
    </location>
</feature>
<dbReference type="PANTHER" id="PTHR23011:SF28">
    <property type="entry name" value="CYCLIC NUCLEOTIDE-BINDING DOMAIN CONTAINING PROTEIN"/>
    <property type="match status" value="1"/>
</dbReference>
<dbReference type="EMBL" id="RCMV01000112">
    <property type="protein sequence ID" value="KAG3224438.1"/>
    <property type="molecule type" value="Genomic_DNA"/>
</dbReference>
<dbReference type="InterPro" id="IPR018490">
    <property type="entry name" value="cNMP-bd_dom_sf"/>
</dbReference>
<feature type="region of interest" description="Disordered" evidence="1">
    <location>
        <begin position="788"/>
        <end position="825"/>
    </location>
</feature>
<dbReference type="InterPro" id="IPR014710">
    <property type="entry name" value="RmlC-like_jellyroll"/>
</dbReference>